<organism evidence="2 3">
    <name type="scientific">Proteobacteria bacterium 228</name>
    <dbReference type="NCBI Taxonomy" id="2083153"/>
    <lineage>
        <taxon>Bacteria</taxon>
        <taxon>Pseudomonadati</taxon>
        <taxon>Pseudomonadota</taxon>
    </lineage>
</organism>
<protein>
    <submittedName>
        <fullName evidence="2">Alpha/beta hydrolase</fullName>
    </submittedName>
</protein>
<dbReference type="Gene3D" id="3.40.50.1820">
    <property type="entry name" value="alpha/beta hydrolase"/>
    <property type="match status" value="1"/>
</dbReference>
<evidence type="ECO:0000313" key="3">
    <source>
        <dbReference type="Proteomes" id="UP000238196"/>
    </source>
</evidence>
<keyword evidence="2" id="KW-0378">Hydrolase</keyword>
<dbReference type="AlphaFoldDB" id="A0A2S5KHM9"/>
<sequence>MSTTPLLFLPGLLCDEHLWHHQLRYFGSRYACQVASLTQDDNVAAMARRALQSAPERFALIALSMGGYVAFEMLRQAPERISHLVLLSTSAGSDSPRRRQDRLAGISMLQQGRFAGVTSRLLPQLVHPSRVAESVATDVQLMAQRVGGEAYLRQQQAILDRPDSMQTLASIQVPTLIAVGDHDVLTPPAESHAMQRAIPQAALHIFERCGHLPPLEMPDQVNQLLEQWLLAGLPAGQ</sequence>
<name>A0A2S5KHM9_9PROT</name>
<dbReference type="SUPFAM" id="SSF53474">
    <property type="entry name" value="alpha/beta-Hydrolases"/>
    <property type="match status" value="1"/>
</dbReference>
<reference evidence="2 3" key="1">
    <citation type="submission" date="2018-02" db="EMBL/GenBank/DDBJ databases">
        <title>novel marine gammaproteobacteria from coastal saline agro ecosystem.</title>
        <authorList>
            <person name="Krishnan R."/>
            <person name="Ramesh Kumar N."/>
        </authorList>
    </citation>
    <scope>NUCLEOTIDE SEQUENCE [LARGE SCALE GENOMIC DNA]</scope>
    <source>
        <strain evidence="2 3">228</strain>
    </source>
</reference>
<accession>A0A2S5KHM9</accession>
<dbReference type="EMBL" id="PRLP01000153">
    <property type="protein sequence ID" value="PPC74280.1"/>
    <property type="molecule type" value="Genomic_DNA"/>
</dbReference>
<dbReference type="PANTHER" id="PTHR43798:SF29">
    <property type="entry name" value="AB HYDROLASE-1 DOMAIN-CONTAINING PROTEIN"/>
    <property type="match status" value="1"/>
</dbReference>
<dbReference type="GO" id="GO:0016787">
    <property type="term" value="F:hydrolase activity"/>
    <property type="evidence" value="ECO:0007669"/>
    <property type="project" value="UniProtKB-KW"/>
</dbReference>
<comment type="caution">
    <text evidence="2">The sequence shown here is derived from an EMBL/GenBank/DDBJ whole genome shotgun (WGS) entry which is preliminary data.</text>
</comment>
<feature type="domain" description="AB hydrolase-1" evidence="1">
    <location>
        <begin position="41"/>
        <end position="216"/>
    </location>
</feature>
<dbReference type="Pfam" id="PF00561">
    <property type="entry name" value="Abhydrolase_1"/>
    <property type="match status" value="1"/>
</dbReference>
<proteinExistence type="predicted"/>
<dbReference type="OrthoDB" id="2086224at2"/>
<evidence type="ECO:0000259" key="1">
    <source>
        <dbReference type="Pfam" id="PF00561"/>
    </source>
</evidence>
<dbReference type="InterPro" id="IPR029058">
    <property type="entry name" value="AB_hydrolase_fold"/>
</dbReference>
<dbReference type="PANTHER" id="PTHR43798">
    <property type="entry name" value="MONOACYLGLYCEROL LIPASE"/>
    <property type="match status" value="1"/>
</dbReference>
<gene>
    <name evidence="2" type="ORF">C4K68_26590</name>
</gene>
<evidence type="ECO:0000313" key="2">
    <source>
        <dbReference type="EMBL" id="PPC74280.1"/>
    </source>
</evidence>
<dbReference type="InterPro" id="IPR000073">
    <property type="entry name" value="AB_hydrolase_1"/>
</dbReference>
<dbReference type="Proteomes" id="UP000238196">
    <property type="component" value="Unassembled WGS sequence"/>
</dbReference>
<dbReference type="InterPro" id="IPR050266">
    <property type="entry name" value="AB_hydrolase_sf"/>
</dbReference>